<name>A0A7X9XNM6_CLOBE</name>
<keyword evidence="1" id="KW-1133">Transmembrane helix</keyword>
<evidence type="ECO:0000313" key="3">
    <source>
        <dbReference type="Proteomes" id="UP000587880"/>
    </source>
</evidence>
<dbReference type="EMBL" id="JABAGD010000008">
    <property type="protein sequence ID" value="NMF04340.1"/>
    <property type="molecule type" value="Genomic_DNA"/>
</dbReference>
<keyword evidence="1" id="KW-0812">Transmembrane</keyword>
<accession>A0A7X9XNM6</accession>
<dbReference type="AlphaFoldDB" id="A0A7X9XNM6"/>
<evidence type="ECO:0000313" key="2">
    <source>
        <dbReference type="EMBL" id="NMF04340.1"/>
    </source>
</evidence>
<proteinExistence type="predicted"/>
<comment type="caution">
    <text evidence="2">The sequence shown here is derived from an EMBL/GenBank/DDBJ whole genome shotgun (WGS) entry which is preliminary data.</text>
</comment>
<feature type="transmembrane region" description="Helical" evidence="1">
    <location>
        <begin position="6"/>
        <end position="27"/>
    </location>
</feature>
<evidence type="ECO:0000256" key="1">
    <source>
        <dbReference type="SAM" id="Phobius"/>
    </source>
</evidence>
<protein>
    <submittedName>
        <fullName evidence="2">Uncharacterized protein</fullName>
    </submittedName>
</protein>
<organism evidence="2 3">
    <name type="scientific">Clostridium beijerinckii</name>
    <name type="common">Clostridium MP</name>
    <dbReference type="NCBI Taxonomy" id="1520"/>
    <lineage>
        <taxon>Bacteria</taxon>
        <taxon>Bacillati</taxon>
        <taxon>Bacillota</taxon>
        <taxon>Clostridia</taxon>
        <taxon>Eubacteriales</taxon>
        <taxon>Clostridiaceae</taxon>
        <taxon>Clostridium</taxon>
    </lineage>
</organism>
<dbReference type="Proteomes" id="UP000587880">
    <property type="component" value="Unassembled WGS sequence"/>
</dbReference>
<gene>
    <name evidence="2" type="ORF">HF849_06130</name>
</gene>
<keyword evidence="1" id="KW-0472">Membrane</keyword>
<sequence length="88" mass="10712">MKGLILMINIIAIVLIYGILIEEMRILTYKDKLRIEKENRKRANEWFDYEREFIKESAILGERLRVSNEEFMKTCEEFQKQCEVIKHE</sequence>
<reference evidence="2 3" key="1">
    <citation type="submission" date="2020-04" db="EMBL/GenBank/DDBJ databases">
        <authorList>
            <person name="Hitch T.C.A."/>
            <person name="Wylensek D."/>
            <person name="Clavel T."/>
        </authorList>
    </citation>
    <scope>NUCLEOTIDE SEQUENCE [LARGE SCALE GENOMIC DNA]</scope>
    <source>
        <strain evidence="2 3">WB01_NA02</strain>
    </source>
</reference>